<name>A0A1C4XJI4_9ACTN</name>
<dbReference type="InterPro" id="IPR003439">
    <property type="entry name" value="ABC_transporter-like_ATP-bd"/>
</dbReference>
<dbReference type="SUPFAM" id="SSF161098">
    <property type="entry name" value="MetI-like"/>
    <property type="match status" value="1"/>
</dbReference>
<evidence type="ECO:0000256" key="2">
    <source>
        <dbReference type="ARBA" id="ARBA00005417"/>
    </source>
</evidence>
<feature type="transmembrane region" description="Helical" evidence="9">
    <location>
        <begin position="110"/>
        <end position="128"/>
    </location>
</feature>
<evidence type="ECO:0000256" key="9">
    <source>
        <dbReference type="RuleBase" id="RU363032"/>
    </source>
</evidence>
<keyword evidence="7 9" id="KW-1133">Transmembrane helix</keyword>
<evidence type="ECO:0000259" key="11">
    <source>
        <dbReference type="PROSITE" id="PS50893"/>
    </source>
</evidence>
<protein>
    <submittedName>
        <fullName evidence="13">Peptide/nickel transport system ATP-binding protein</fullName>
    </submittedName>
</protein>
<dbReference type="AlphaFoldDB" id="A0A1C4XJI4"/>
<evidence type="ECO:0000256" key="7">
    <source>
        <dbReference type="ARBA" id="ARBA00022989"/>
    </source>
</evidence>
<feature type="domain" description="ABC transporter" evidence="11">
    <location>
        <begin position="325"/>
        <end position="583"/>
    </location>
</feature>
<comment type="similarity">
    <text evidence="2">Belongs to the ABC transporter superfamily.</text>
</comment>
<feature type="transmembrane region" description="Helical" evidence="9">
    <location>
        <begin position="239"/>
        <end position="260"/>
    </location>
</feature>
<evidence type="ECO:0000313" key="13">
    <source>
        <dbReference type="EMBL" id="SCF08583.1"/>
    </source>
</evidence>
<keyword evidence="5" id="KW-0547">Nucleotide-binding</keyword>
<dbReference type="Pfam" id="PF00528">
    <property type="entry name" value="BPD_transp_1"/>
    <property type="match status" value="1"/>
</dbReference>
<dbReference type="CDD" id="cd06261">
    <property type="entry name" value="TM_PBP2"/>
    <property type="match status" value="1"/>
</dbReference>
<dbReference type="EMBL" id="FMCW01000026">
    <property type="protein sequence ID" value="SCF08583.1"/>
    <property type="molecule type" value="Genomic_DNA"/>
</dbReference>
<gene>
    <name evidence="13" type="ORF">GA0070558_12659</name>
</gene>
<evidence type="ECO:0000256" key="3">
    <source>
        <dbReference type="ARBA" id="ARBA00022448"/>
    </source>
</evidence>
<dbReference type="PANTHER" id="PTHR43776:SF7">
    <property type="entry name" value="D,D-DIPEPTIDE TRANSPORT ATP-BINDING PROTEIN DDPF-RELATED"/>
    <property type="match status" value="1"/>
</dbReference>
<sequence>MSPPGRRHRTPARLRLAVGVALLAVPLLVAVVGPALAGDAAPRGRPFDPGGAFGTDFVGRDVLRQVLLGGRSVVGVALAATALAYLVGVPLGLLAALTRRRWLDELVMRPLDLLLAVPSLILLILLAATAPRGPATLVGIVAVIGLPEVARISRAAALPLAHGPAMEAMRLYRETWWRRAVGHVVTGSRRVLLADAGVRFIGALYLVATASFLGVGVAPDAADWAVMVDRNRAGLLLQPWSVLVPAALLVALAVGVNLVADRLLADRDAAAGEGAARDAGSRHGAAHRDAPGARVPAARAPLDDGAAGPAVAAGPPTPPVDACAVRVVGLDAEVAGRRLLAGVSFTVAAGEVLALVGRSGSGKTTAGRALLGEAGPGVRLAGRVEVAGRAVSPATPPPPGVVGYVPQQPSAALNPVRRIGAVLREVARRHTRPERRTPGGPSGDAAARATVTRRSAVRRAVADVLARVDLPADREFLRRFPHQLSGGQQQRLVVAHALLARARVLVADEPTTGQDSLTRRDVAHELRTLADAGMAVVLLSHDLHLVRAVADRLVVLDAGAVVEAGPAADVLAAPRDERTRRLLAAAPAAPLAAASAAAAPALRVGDLVAAHRAGARRRTVLRGVTTAVAPGGCLAVVGRSGSGKTTLARCVAGLHPPRGGTVGLDGRPLAGTLDRRTRADLAAVQYVFQDARPSFHPHRSVLEQVSRAAVRLRALPPTRARDAARRALGEVGLAADVVARRPDRLSGGELQRAALARALLAEPRVVICDEITSGLDTVSRDRIVALVDRLRRAHGLALVVISHDRDVVARLADHVVVLDAGQVVEAGPASALLTAARHPLTRALLHPSETGAGPVTGPRP</sequence>
<feature type="transmembrane region" description="Helical" evidence="9">
    <location>
        <begin position="198"/>
        <end position="219"/>
    </location>
</feature>
<dbReference type="PROSITE" id="PS50893">
    <property type="entry name" value="ABC_TRANSPORTER_2"/>
    <property type="match status" value="2"/>
</dbReference>
<dbReference type="PROSITE" id="PS50928">
    <property type="entry name" value="ABC_TM1"/>
    <property type="match status" value="1"/>
</dbReference>
<evidence type="ECO:0000259" key="12">
    <source>
        <dbReference type="PROSITE" id="PS50928"/>
    </source>
</evidence>
<dbReference type="InterPro" id="IPR050319">
    <property type="entry name" value="ABC_transp_ATP-bind"/>
</dbReference>
<accession>A0A1C4XJI4</accession>
<evidence type="ECO:0000256" key="10">
    <source>
        <dbReference type="SAM" id="MobiDB-lite"/>
    </source>
</evidence>
<evidence type="ECO:0000313" key="14">
    <source>
        <dbReference type="Proteomes" id="UP000199375"/>
    </source>
</evidence>
<dbReference type="GO" id="GO:0005886">
    <property type="term" value="C:plasma membrane"/>
    <property type="evidence" value="ECO:0007669"/>
    <property type="project" value="UniProtKB-SubCell"/>
</dbReference>
<keyword evidence="6 13" id="KW-0067">ATP-binding</keyword>
<dbReference type="Gene3D" id="1.10.3720.10">
    <property type="entry name" value="MetI-like"/>
    <property type="match status" value="1"/>
</dbReference>
<feature type="transmembrane region" description="Helical" evidence="9">
    <location>
        <begin position="73"/>
        <end position="98"/>
    </location>
</feature>
<evidence type="ECO:0000256" key="5">
    <source>
        <dbReference type="ARBA" id="ARBA00022741"/>
    </source>
</evidence>
<dbReference type="SMART" id="SM00382">
    <property type="entry name" value="AAA"/>
    <property type="match status" value="2"/>
</dbReference>
<evidence type="ECO:0000256" key="6">
    <source>
        <dbReference type="ARBA" id="ARBA00022840"/>
    </source>
</evidence>
<dbReference type="Proteomes" id="UP000199375">
    <property type="component" value="Unassembled WGS sequence"/>
</dbReference>
<dbReference type="RefSeq" id="WP_256092103.1">
    <property type="nucleotide sequence ID" value="NZ_FMCW01000026.1"/>
</dbReference>
<dbReference type="GO" id="GO:0055085">
    <property type="term" value="P:transmembrane transport"/>
    <property type="evidence" value="ECO:0007669"/>
    <property type="project" value="InterPro"/>
</dbReference>
<dbReference type="InterPro" id="IPR003593">
    <property type="entry name" value="AAA+_ATPase"/>
</dbReference>
<keyword evidence="3 9" id="KW-0813">Transport</keyword>
<dbReference type="Pfam" id="PF00005">
    <property type="entry name" value="ABC_tran"/>
    <property type="match status" value="2"/>
</dbReference>
<dbReference type="InterPro" id="IPR035906">
    <property type="entry name" value="MetI-like_sf"/>
</dbReference>
<comment type="subcellular location">
    <subcellularLocation>
        <location evidence="9">Cell membrane</location>
        <topology evidence="9">Multi-pass membrane protein</topology>
    </subcellularLocation>
    <subcellularLocation>
        <location evidence="1">Membrane</location>
        <topology evidence="1">Multi-pass membrane protein</topology>
    </subcellularLocation>
</comment>
<evidence type="ECO:0000256" key="4">
    <source>
        <dbReference type="ARBA" id="ARBA00022692"/>
    </source>
</evidence>
<dbReference type="GO" id="GO:0016887">
    <property type="term" value="F:ATP hydrolysis activity"/>
    <property type="evidence" value="ECO:0007669"/>
    <property type="project" value="InterPro"/>
</dbReference>
<dbReference type="PROSITE" id="PS00211">
    <property type="entry name" value="ABC_TRANSPORTER_1"/>
    <property type="match status" value="1"/>
</dbReference>
<dbReference type="InterPro" id="IPR027417">
    <property type="entry name" value="P-loop_NTPase"/>
</dbReference>
<keyword evidence="4 9" id="KW-0812">Transmembrane</keyword>
<keyword evidence="8 9" id="KW-0472">Membrane</keyword>
<feature type="domain" description="ABC transmembrane type-1" evidence="12">
    <location>
        <begin position="70"/>
        <end position="260"/>
    </location>
</feature>
<feature type="region of interest" description="Disordered" evidence="10">
    <location>
        <begin position="275"/>
        <end position="299"/>
    </location>
</feature>
<feature type="region of interest" description="Disordered" evidence="10">
    <location>
        <begin position="428"/>
        <end position="451"/>
    </location>
</feature>
<dbReference type="PANTHER" id="PTHR43776">
    <property type="entry name" value="TRANSPORT ATP-BINDING PROTEIN"/>
    <property type="match status" value="1"/>
</dbReference>
<organism evidence="13 14">
    <name type="scientific">Micromonospora haikouensis</name>
    <dbReference type="NCBI Taxonomy" id="686309"/>
    <lineage>
        <taxon>Bacteria</taxon>
        <taxon>Bacillati</taxon>
        <taxon>Actinomycetota</taxon>
        <taxon>Actinomycetes</taxon>
        <taxon>Micromonosporales</taxon>
        <taxon>Micromonosporaceae</taxon>
        <taxon>Micromonospora</taxon>
    </lineage>
</organism>
<comment type="similarity">
    <text evidence="9">Belongs to the binding-protein-dependent transport system permease family.</text>
</comment>
<evidence type="ECO:0000256" key="8">
    <source>
        <dbReference type="ARBA" id="ARBA00023136"/>
    </source>
</evidence>
<dbReference type="Gene3D" id="3.40.50.300">
    <property type="entry name" value="P-loop containing nucleotide triphosphate hydrolases"/>
    <property type="match status" value="2"/>
</dbReference>
<evidence type="ECO:0000256" key="1">
    <source>
        <dbReference type="ARBA" id="ARBA00004141"/>
    </source>
</evidence>
<dbReference type="SUPFAM" id="SSF52540">
    <property type="entry name" value="P-loop containing nucleoside triphosphate hydrolases"/>
    <property type="match status" value="2"/>
</dbReference>
<dbReference type="InterPro" id="IPR017871">
    <property type="entry name" value="ABC_transporter-like_CS"/>
</dbReference>
<dbReference type="GO" id="GO:0005524">
    <property type="term" value="F:ATP binding"/>
    <property type="evidence" value="ECO:0007669"/>
    <property type="project" value="UniProtKB-KW"/>
</dbReference>
<feature type="domain" description="ABC transporter" evidence="11">
    <location>
        <begin position="602"/>
        <end position="845"/>
    </location>
</feature>
<feature type="compositionally biased region" description="Basic and acidic residues" evidence="10">
    <location>
        <begin position="275"/>
        <end position="291"/>
    </location>
</feature>
<reference evidence="13 14" key="1">
    <citation type="submission" date="2016-06" db="EMBL/GenBank/DDBJ databases">
        <authorList>
            <person name="Kjaerup R.B."/>
            <person name="Dalgaard T.S."/>
            <person name="Juul-Madsen H.R."/>
        </authorList>
    </citation>
    <scope>NUCLEOTIDE SEQUENCE [LARGE SCALE GENOMIC DNA]</scope>
    <source>
        <strain evidence="13 14">DSM 45626</strain>
    </source>
</reference>
<dbReference type="InterPro" id="IPR000515">
    <property type="entry name" value="MetI-like"/>
</dbReference>
<proteinExistence type="inferred from homology"/>